<gene>
    <name evidence="2" type="ORF">SAMN05421752_108156</name>
</gene>
<dbReference type="RefSeq" id="WP_076609544.1">
    <property type="nucleotide sequence ID" value="NZ_FTNR01000008.1"/>
</dbReference>
<evidence type="ECO:0000313" key="2">
    <source>
        <dbReference type="EMBL" id="SIS04452.1"/>
    </source>
</evidence>
<dbReference type="OrthoDB" id="190627at2157"/>
<reference evidence="3" key="1">
    <citation type="submission" date="2017-01" db="EMBL/GenBank/DDBJ databases">
        <authorList>
            <person name="Varghese N."/>
            <person name="Submissions S."/>
        </authorList>
    </citation>
    <scope>NUCLEOTIDE SEQUENCE [LARGE SCALE GENOMIC DNA]</scope>
    <source>
        <strain evidence="3">type strain: HArc-</strain>
    </source>
</reference>
<dbReference type="Gene3D" id="3.20.20.140">
    <property type="entry name" value="Metal-dependent hydrolases"/>
    <property type="match status" value="1"/>
</dbReference>
<evidence type="ECO:0000256" key="1">
    <source>
        <dbReference type="SAM" id="MobiDB-lite"/>
    </source>
</evidence>
<dbReference type="SUPFAM" id="SSF89550">
    <property type="entry name" value="PHP domain-like"/>
    <property type="match status" value="1"/>
</dbReference>
<evidence type="ECO:0008006" key="4">
    <source>
        <dbReference type="Google" id="ProtNLM"/>
    </source>
</evidence>
<feature type="region of interest" description="Disordered" evidence="1">
    <location>
        <begin position="26"/>
        <end position="51"/>
    </location>
</feature>
<dbReference type="Proteomes" id="UP000185936">
    <property type="component" value="Unassembled WGS sequence"/>
</dbReference>
<organism evidence="2 3">
    <name type="scientific">Natronorubrum thiooxidans</name>
    <dbReference type="NCBI Taxonomy" id="308853"/>
    <lineage>
        <taxon>Archaea</taxon>
        <taxon>Methanobacteriati</taxon>
        <taxon>Methanobacteriota</taxon>
        <taxon>Stenosarchaea group</taxon>
        <taxon>Halobacteria</taxon>
        <taxon>Halobacteriales</taxon>
        <taxon>Natrialbaceae</taxon>
        <taxon>Natronorubrum</taxon>
    </lineage>
</organism>
<accession>A0A1N7FVT9</accession>
<proteinExistence type="predicted"/>
<dbReference type="AlphaFoldDB" id="A0A1N7FVT9"/>
<keyword evidence="3" id="KW-1185">Reference proteome</keyword>
<sequence length="342" mass="37883">MNPYADVDWETTDQCLSQFHLHEPRNWIDPESATHDPPGEIADGGDRERSSPGDLIDKYQFAGYSALAVTEHEYYVDGTKHKGEPFFEDLDVTSWPWSQWERHGEAGDMIPIQGAELRGTVAGIDERHDIVSLGTDLGHGRGQSLLQVATEIDERGGVSFLPHPGRYPQPEGLEAYRELFERVDTVLGVEAFNARDRYPSCRDIWDELLVEFGSRRPIWAFANDDYHARPRSPETERFDRSRTVLLLDEQSPAGVIDALRAGRSYVQYNGDSIAPAIDSISVDDDRARVASPAATSVRWIGDGEPIDTGTTLSLSDVSSTYVRAEASGPGGSVSCTQPLFLS</sequence>
<evidence type="ECO:0000313" key="3">
    <source>
        <dbReference type="Proteomes" id="UP000185936"/>
    </source>
</evidence>
<name>A0A1N7FVT9_9EURY</name>
<dbReference type="EMBL" id="FTNR01000008">
    <property type="protein sequence ID" value="SIS04452.1"/>
    <property type="molecule type" value="Genomic_DNA"/>
</dbReference>
<protein>
    <recommendedName>
        <fullName evidence="4">PHP domain-containing protein</fullName>
    </recommendedName>
</protein>
<dbReference type="InterPro" id="IPR016195">
    <property type="entry name" value="Pol/histidinol_Pase-like"/>
</dbReference>